<dbReference type="InterPro" id="IPR001810">
    <property type="entry name" value="F-box_dom"/>
</dbReference>
<evidence type="ECO:0000256" key="1">
    <source>
        <dbReference type="SAM" id="MobiDB-lite"/>
    </source>
</evidence>
<dbReference type="Pfam" id="PF12937">
    <property type="entry name" value="F-box-like"/>
    <property type="match status" value="1"/>
</dbReference>
<dbReference type="Gene3D" id="1.20.1280.50">
    <property type="match status" value="1"/>
</dbReference>
<keyword evidence="4" id="KW-1185">Reference proteome</keyword>
<evidence type="ECO:0000313" key="3">
    <source>
        <dbReference type="EMBL" id="RYN88123.1"/>
    </source>
</evidence>
<dbReference type="Proteomes" id="UP000293195">
    <property type="component" value="Unassembled WGS sequence"/>
</dbReference>
<feature type="region of interest" description="Disordered" evidence="1">
    <location>
        <begin position="477"/>
        <end position="497"/>
    </location>
</feature>
<organism evidence="3 4">
    <name type="scientific">Alternaria tenuissima</name>
    <dbReference type="NCBI Taxonomy" id="119927"/>
    <lineage>
        <taxon>Eukaryota</taxon>
        <taxon>Fungi</taxon>
        <taxon>Dikarya</taxon>
        <taxon>Ascomycota</taxon>
        <taxon>Pezizomycotina</taxon>
        <taxon>Dothideomycetes</taxon>
        <taxon>Pleosporomycetidae</taxon>
        <taxon>Pleosporales</taxon>
        <taxon>Pleosporineae</taxon>
        <taxon>Pleosporaceae</taxon>
        <taxon>Alternaria</taxon>
        <taxon>Alternaria sect. Alternaria</taxon>
        <taxon>Alternaria alternata complex</taxon>
    </lineage>
</organism>
<reference evidence="4" key="1">
    <citation type="journal article" date="2019" name="bioRxiv">
        <title>Genomics, evolutionary history and diagnostics of the Alternaria alternata species group including apple and Asian pear pathotypes.</title>
        <authorList>
            <person name="Armitage A.D."/>
            <person name="Cockerton H.M."/>
            <person name="Sreenivasaprasad S."/>
            <person name="Woodhall J.W."/>
            <person name="Lane C.R."/>
            <person name="Harrison R.J."/>
            <person name="Clarkson J.P."/>
        </authorList>
    </citation>
    <scope>NUCLEOTIDE SEQUENCE [LARGE SCALE GENOMIC DNA]</scope>
    <source>
        <strain evidence="4">FERA 635</strain>
    </source>
</reference>
<dbReference type="EMBL" id="PDXF01000107">
    <property type="protein sequence ID" value="RYN88123.1"/>
    <property type="molecule type" value="Genomic_DNA"/>
</dbReference>
<accession>A0ABY0FVI6</accession>
<gene>
    <name evidence="3" type="ORF">AA0119_g12131</name>
</gene>
<dbReference type="PROSITE" id="PS50181">
    <property type="entry name" value="FBOX"/>
    <property type="match status" value="1"/>
</dbReference>
<protein>
    <recommendedName>
        <fullName evidence="2">F-box domain-containing protein</fullName>
    </recommendedName>
</protein>
<comment type="caution">
    <text evidence="3">The sequence shown here is derived from an EMBL/GenBank/DDBJ whole genome shotgun (WGS) entry which is preliminary data.</text>
</comment>
<evidence type="ECO:0000313" key="4">
    <source>
        <dbReference type="Proteomes" id="UP000293195"/>
    </source>
</evidence>
<evidence type="ECO:0000259" key="2">
    <source>
        <dbReference type="PROSITE" id="PS50181"/>
    </source>
</evidence>
<dbReference type="InterPro" id="IPR036047">
    <property type="entry name" value="F-box-like_dom_sf"/>
</dbReference>
<dbReference type="SMART" id="SM00256">
    <property type="entry name" value="FBOX"/>
    <property type="match status" value="1"/>
</dbReference>
<feature type="domain" description="F-box" evidence="2">
    <location>
        <begin position="1"/>
        <end position="42"/>
    </location>
</feature>
<sequence>MSLPNEIYLEIFSYLPQHHLHPVLQTCRTFATLVKPLVFKTLHLDGNAQEGTIVAEWKPGLIRFCPRRSRTTELASLKDTVDELIAFDILRHVRKLNFSPRYYVEGFWSSFRQWLQRLDVQEDFRKTFEVSDTESDDGECYRARRLALASLARPEVQRELIVKAESVWTEKVAQQRENAGENLAALVKLFMHMPNLKGIEIGEWSCDLGEYSFPGSGERKRSFLIFNEVETFSRELGEQLSGCSTTWKHLELLSSAVQLANIHIASLSISRIDLFALTTNDALENLFSSLTGLSLNVENSRLTRDSIENNEASPFAALLRRASQTLENLECGNVTTWNCDVPNYKNLLLNRLFGGSYISSPTDTAPLVFPVLKTLKLRDIEVDAAYLIDFVSQQPQLQYAHFDLVGLPSEGYSWSDVAEHLPSSCKKLYIGNCGHGTFAPDEPVVGGKGKAFFSYVEGFPATSDWRVDMSFLEQEMDDHLGSGPPGAPPGSGGRYAYGTTAREEMRAQYITCYQCAVFRRS</sequence>
<name>A0ABY0FVI6_9PLEO</name>
<dbReference type="SUPFAM" id="SSF81383">
    <property type="entry name" value="F-box domain"/>
    <property type="match status" value="1"/>
</dbReference>
<proteinExistence type="predicted"/>
<dbReference type="CDD" id="cd09917">
    <property type="entry name" value="F-box_SF"/>
    <property type="match status" value="1"/>
</dbReference>